<name>A0A4P6K4I5_KTERU</name>
<sequence length="79" mass="8857">MPTHGVIRRFNDTRRTKEKMTPGDLCLLAHFYGVSVEVMALRLEDLNLLPNGNWGKLKAGGFRVREAQQQLGLGPLPAR</sequence>
<dbReference type="KEGG" id="kbs:EPA93_45530"/>
<evidence type="ECO:0000313" key="2">
    <source>
        <dbReference type="Proteomes" id="UP000290365"/>
    </source>
</evidence>
<protein>
    <submittedName>
        <fullName evidence="1">Uncharacterized protein</fullName>
    </submittedName>
</protein>
<dbReference type="OrthoDB" id="9794834at2"/>
<evidence type="ECO:0000313" key="1">
    <source>
        <dbReference type="EMBL" id="QBD82843.1"/>
    </source>
</evidence>
<dbReference type="AlphaFoldDB" id="A0A4P6K4I5"/>
<proteinExistence type="predicted"/>
<keyword evidence="2" id="KW-1185">Reference proteome</keyword>
<dbReference type="EMBL" id="CP035758">
    <property type="protein sequence ID" value="QBD82843.1"/>
    <property type="molecule type" value="Genomic_DNA"/>
</dbReference>
<dbReference type="Proteomes" id="UP000290365">
    <property type="component" value="Chromosome"/>
</dbReference>
<organism evidence="1 2">
    <name type="scientific">Ktedonosporobacter rubrisoli</name>
    <dbReference type="NCBI Taxonomy" id="2509675"/>
    <lineage>
        <taxon>Bacteria</taxon>
        <taxon>Bacillati</taxon>
        <taxon>Chloroflexota</taxon>
        <taxon>Ktedonobacteria</taxon>
        <taxon>Ktedonobacterales</taxon>
        <taxon>Ktedonosporobacteraceae</taxon>
        <taxon>Ktedonosporobacter</taxon>
    </lineage>
</organism>
<gene>
    <name evidence="1" type="ORF">EPA93_45530</name>
</gene>
<accession>A0A4P6K4I5</accession>
<reference evidence="1 2" key="1">
    <citation type="submission" date="2019-01" db="EMBL/GenBank/DDBJ databases">
        <title>Ktedonosporobacter rubrisoli SCAWS-G2.</title>
        <authorList>
            <person name="Huang Y."/>
            <person name="Yan B."/>
        </authorList>
    </citation>
    <scope>NUCLEOTIDE SEQUENCE [LARGE SCALE GENOMIC DNA]</scope>
    <source>
        <strain evidence="1 2">SCAWS-G2</strain>
    </source>
</reference>